<name>A0A0A0JJF2_9MICO</name>
<protein>
    <recommendedName>
        <fullName evidence="5">Alkane 1-monooxygenase</fullName>
    </recommendedName>
</protein>
<organism evidence="3 4">
    <name type="scientific">Knoellia subterranea KCTC 19937</name>
    <dbReference type="NCBI Taxonomy" id="1385521"/>
    <lineage>
        <taxon>Bacteria</taxon>
        <taxon>Bacillati</taxon>
        <taxon>Actinomycetota</taxon>
        <taxon>Actinomycetes</taxon>
        <taxon>Micrococcales</taxon>
        <taxon>Intrasporangiaceae</taxon>
        <taxon>Knoellia</taxon>
    </lineage>
</organism>
<evidence type="ECO:0008006" key="5">
    <source>
        <dbReference type="Google" id="ProtNLM"/>
    </source>
</evidence>
<dbReference type="eggNOG" id="COG3239">
    <property type="taxonomic scope" value="Bacteria"/>
</dbReference>
<evidence type="ECO:0000313" key="3">
    <source>
        <dbReference type="EMBL" id="KGN36182.1"/>
    </source>
</evidence>
<feature type="transmembrane region" description="Helical" evidence="2">
    <location>
        <begin position="60"/>
        <end position="81"/>
    </location>
</feature>
<feature type="region of interest" description="Disordered" evidence="1">
    <location>
        <begin position="1"/>
        <end position="26"/>
    </location>
</feature>
<reference evidence="3 4" key="1">
    <citation type="submission" date="2013-08" db="EMBL/GenBank/DDBJ databases">
        <title>The genome sequence of Knoellia subterranea.</title>
        <authorList>
            <person name="Zhu W."/>
            <person name="Wang G."/>
        </authorList>
    </citation>
    <scope>NUCLEOTIDE SEQUENCE [LARGE SCALE GENOMIC DNA]</scope>
    <source>
        <strain evidence="3 4">KCTC 19937</strain>
    </source>
</reference>
<dbReference type="Proteomes" id="UP000030011">
    <property type="component" value="Unassembled WGS sequence"/>
</dbReference>
<comment type="caution">
    <text evidence="3">The sequence shown here is derived from an EMBL/GenBank/DDBJ whole genome shotgun (WGS) entry which is preliminary data.</text>
</comment>
<evidence type="ECO:0000256" key="2">
    <source>
        <dbReference type="SAM" id="Phobius"/>
    </source>
</evidence>
<accession>A0A0A0JJF2</accession>
<keyword evidence="2" id="KW-1133">Transmembrane helix</keyword>
<feature type="compositionally biased region" description="Polar residues" evidence="1">
    <location>
        <begin position="1"/>
        <end position="16"/>
    </location>
</feature>
<gene>
    <name evidence="3" type="ORF">N803_04800</name>
</gene>
<dbReference type="STRING" id="1385521.N803_04800"/>
<feature type="transmembrane region" description="Helical" evidence="2">
    <location>
        <begin position="36"/>
        <end position="54"/>
    </location>
</feature>
<evidence type="ECO:0000313" key="4">
    <source>
        <dbReference type="Proteomes" id="UP000030011"/>
    </source>
</evidence>
<keyword evidence="2" id="KW-0812">Transmembrane</keyword>
<proteinExistence type="predicted"/>
<keyword evidence="2" id="KW-0472">Membrane</keyword>
<dbReference type="AlphaFoldDB" id="A0A0A0JJF2"/>
<evidence type="ECO:0000256" key="1">
    <source>
        <dbReference type="SAM" id="MobiDB-lite"/>
    </source>
</evidence>
<sequence length="115" mass="12340">MTLSAEASARTRQTEAVTPPGRVRAARPWRDNKKPLWVLGLVIPILPFVGWGLVTVTGQGIFWFAPTIVVFVVIPLIDLVAGLDPNNPPDHVIEALEEDRCGRSSGSVSSLPGSS</sequence>
<dbReference type="EMBL" id="AVPK01000014">
    <property type="protein sequence ID" value="KGN36182.1"/>
    <property type="molecule type" value="Genomic_DNA"/>
</dbReference>
<keyword evidence="4" id="KW-1185">Reference proteome</keyword>